<accession>A0A183THX9</accession>
<organism evidence="4">
    <name type="scientific">Schistocephalus solidus</name>
    <name type="common">Tapeworm</name>
    <dbReference type="NCBI Taxonomy" id="70667"/>
    <lineage>
        <taxon>Eukaryota</taxon>
        <taxon>Metazoa</taxon>
        <taxon>Spiralia</taxon>
        <taxon>Lophotrochozoa</taxon>
        <taxon>Platyhelminthes</taxon>
        <taxon>Cestoda</taxon>
        <taxon>Eucestoda</taxon>
        <taxon>Diphyllobothriidea</taxon>
        <taxon>Diphyllobothriidae</taxon>
        <taxon>Schistocephalus</taxon>
    </lineage>
</organism>
<sequence>MGHAMWWPTHGRDPQLLICKSLLGIDLAEMAAEQCRVCSSWAEDVSGLQLPDLPLTNGNATTLCDVSTTTTSTTATSSHPCTIFLTLGVELPIS</sequence>
<keyword evidence="1" id="KW-0732">Signal</keyword>
<gene>
    <name evidence="2" type="ORF">SSLN_LOCUS16077</name>
</gene>
<protein>
    <submittedName>
        <fullName evidence="4">Secreted protein</fullName>
    </submittedName>
</protein>
<dbReference type="AlphaFoldDB" id="A0A183THX9"/>
<evidence type="ECO:0000313" key="2">
    <source>
        <dbReference type="EMBL" id="VDM02463.1"/>
    </source>
</evidence>
<feature type="signal peptide" evidence="1">
    <location>
        <begin position="1"/>
        <end position="24"/>
    </location>
</feature>
<feature type="chain" id="PRO_5043141535" evidence="1">
    <location>
        <begin position="25"/>
        <end position="94"/>
    </location>
</feature>
<reference evidence="4" key="1">
    <citation type="submission" date="2016-06" db="UniProtKB">
        <authorList>
            <consortium name="WormBaseParasite"/>
        </authorList>
    </citation>
    <scope>IDENTIFICATION</scope>
</reference>
<evidence type="ECO:0000313" key="3">
    <source>
        <dbReference type="Proteomes" id="UP000275846"/>
    </source>
</evidence>
<dbReference type="Proteomes" id="UP000275846">
    <property type="component" value="Unassembled WGS sequence"/>
</dbReference>
<keyword evidence="3" id="KW-1185">Reference proteome</keyword>
<evidence type="ECO:0000313" key="4">
    <source>
        <dbReference type="WBParaSite" id="SSLN_0001668501-mRNA-1"/>
    </source>
</evidence>
<evidence type="ECO:0000256" key="1">
    <source>
        <dbReference type="SAM" id="SignalP"/>
    </source>
</evidence>
<proteinExistence type="predicted"/>
<reference evidence="2 3" key="2">
    <citation type="submission" date="2018-11" db="EMBL/GenBank/DDBJ databases">
        <authorList>
            <consortium name="Pathogen Informatics"/>
        </authorList>
    </citation>
    <scope>NUCLEOTIDE SEQUENCE [LARGE SCALE GENOMIC DNA]</scope>
    <source>
        <strain evidence="2 3">NST_G2</strain>
    </source>
</reference>
<name>A0A183THX9_SCHSO</name>
<dbReference type="WBParaSite" id="SSLN_0001668501-mRNA-1">
    <property type="protein sequence ID" value="SSLN_0001668501-mRNA-1"/>
    <property type="gene ID" value="SSLN_0001668501"/>
</dbReference>
<dbReference type="EMBL" id="UYSU01040641">
    <property type="protein sequence ID" value="VDM02463.1"/>
    <property type="molecule type" value="Genomic_DNA"/>
</dbReference>